<keyword evidence="2" id="KW-1185">Reference proteome</keyword>
<dbReference type="Proteomes" id="UP000824890">
    <property type="component" value="Unassembled WGS sequence"/>
</dbReference>
<name>A0ABQ8B239_BRANA</name>
<dbReference type="EMBL" id="JAGKQM010000012">
    <property type="protein sequence ID" value="KAH0898842.1"/>
    <property type="molecule type" value="Genomic_DNA"/>
</dbReference>
<comment type="caution">
    <text evidence="1">The sequence shown here is derived from an EMBL/GenBank/DDBJ whole genome shotgun (WGS) entry which is preliminary data.</text>
</comment>
<protein>
    <submittedName>
        <fullName evidence="1">Uncharacterized protein</fullName>
    </submittedName>
</protein>
<gene>
    <name evidence="1" type="ORF">HID58_048410</name>
</gene>
<organism evidence="1 2">
    <name type="scientific">Brassica napus</name>
    <name type="common">Rape</name>
    <dbReference type="NCBI Taxonomy" id="3708"/>
    <lineage>
        <taxon>Eukaryota</taxon>
        <taxon>Viridiplantae</taxon>
        <taxon>Streptophyta</taxon>
        <taxon>Embryophyta</taxon>
        <taxon>Tracheophyta</taxon>
        <taxon>Spermatophyta</taxon>
        <taxon>Magnoliopsida</taxon>
        <taxon>eudicotyledons</taxon>
        <taxon>Gunneridae</taxon>
        <taxon>Pentapetalae</taxon>
        <taxon>rosids</taxon>
        <taxon>malvids</taxon>
        <taxon>Brassicales</taxon>
        <taxon>Brassicaceae</taxon>
        <taxon>Brassiceae</taxon>
        <taxon>Brassica</taxon>
    </lineage>
</organism>
<evidence type="ECO:0000313" key="1">
    <source>
        <dbReference type="EMBL" id="KAH0898842.1"/>
    </source>
</evidence>
<reference evidence="1 2" key="1">
    <citation type="submission" date="2021-05" db="EMBL/GenBank/DDBJ databases">
        <title>Genome Assembly of Synthetic Allotetraploid Brassica napus Reveals Homoeologous Exchanges between Subgenomes.</title>
        <authorList>
            <person name="Davis J.T."/>
        </authorList>
    </citation>
    <scope>NUCLEOTIDE SEQUENCE [LARGE SCALE GENOMIC DNA]</scope>
    <source>
        <strain evidence="2">cv. Da-Ae</strain>
        <tissue evidence="1">Seedling</tissue>
    </source>
</reference>
<proteinExistence type="predicted"/>
<sequence>MLASSSTTLPMTFVPLAYGAILLFTPRWHSLCAFIFSSKATVLLRPWAWRVWIDMISSGVLQDEVILLLLHRASFDDSLLLSTSHWVSHSQRFTMSLNVQAGLCFPLAHLPLLSSWRVFLRGISGYMARKSSSKVVRTLDLKPGSWDPEPGSWNPEPRGGRAAVFLALGQEPKEKGGSPVTSYWLSGMTAVFPGTPRLAPPAFGVCQSCKPGRKMLCLPEDLFSFLYVAEL</sequence>
<evidence type="ECO:0000313" key="2">
    <source>
        <dbReference type="Proteomes" id="UP000824890"/>
    </source>
</evidence>
<accession>A0ABQ8B239</accession>